<evidence type="ECO:0000313" key="1">
    <source>
        <dbReference type="EMBL" id="GGN95974.1"/>
    </source>
</evidence>
<dbReference type="AlphaFoldDB" id="A0A917YG93"/>
<proteinExistence type="predicted"/>
<gene>
    <name evidence="1" type="ORF">GCM10011579_096980</name>
</gene>
<organism evidence="1 2">
    <name type="scientific">Streptomyces albiflavescens</name>
    <dbReference type="NCBI Taxonomy" id="1623582"/>
    <lineage>
        <taxon>Bacteria</taxon>
        <taxon>Bacillati</taxon>
        <taxon>Actinomycetota</taxon>
        <taxon>Actinomycetes</taxon>
        <taxon>Kitasatosporales</taxon>
        <taxon>Streptomycetaceae</taxon>
        <taxon>Streptomyces</taxon>
    </lineage>
</organism>
<keyword evidence="2" id="KW-1185">Reference proteome</keyword>
<dbReference type="Proteomes" id="UP000600365">
    <property type="component" value="Unassembled WGS sequence"/>
</dbReference>
<comment type="caution">
    <text evidence="1">The sequence shown here is derived from an EMBL/GenBank/DDBJ whole genome shotgun (WGS) entry which is preliminary data.</text>
</comment>
<dbReference type="EMBL" id="BMMM01000034">
    <property type="protein sequence ID" value="GGN95974.1"/>
    <property type="molecule type" value="Genomic_DNA"/>
</dbReference>
<protein>
    <submittedName>
        <fullName evidence="1">Uncharacterized protein</fullName>
    </submittedName>
</protein>
<reference evidence="1 2" key="1">
    <citation type="journal article" date="2014" name="Int. J. Syst. Evol. Microbiol.">
        <title>Complete genome sequence of Corynebacterium casei LMG S-19264T (=DSM 44701T), isolated from a smear-ripened cheese.</title>
        <authorList>
            <consortium name="US DOE Joint Genome Institute (JGI-PGF)"/>
            <person name="Walter F."/>
            <person name="Albersmeier A."/>
            <person name="Kalinowski J."/>
            <person name="Ruckert C."/>
        </authorList>
    </citation>
    <scope>NUCLEOTIDE SEQUENCE [LARGE SCALE GENOMIC DNA]</scope>
    <source>
        <strain evidence="1 2">CGMCC 4.7111</strain>
    </source>
</reference>
<evidence type="ECO:0000313" key="2">
    <source>
        <dbReference type="Proteomes" id="UP000600365"/>
    </source>
</evidence>
<name>A0A917YG93_9ACTN</name>
<sequence>MAAEYDEHWVYGRHYIPWMSDRITEALRLGPADRVCADNTVTLCDLRVFVDEATEAFAPDGTG</sequence>
<accession>A0A917YG93</accession>